<dbReference type="EMBL" id="BAAAQY010000001">
    <property type="protein sequence ID" value="GAA2224454.1"/>
    <property type="molecule type" value="Genomic_DNA"/>
</dbReference>
<dbReference type="InterPro" id="IPR006680">
    <property type="entry name" value="Amidohydro-rel"/>
</dbReference>
<dbReference type="Gene3D" id="3.20.20.140">
    <property type="entry name" value="Metal-dependent hydrolases"/>
    <property type="match status" value="1"/>
</dbReference>
<dbReference type="RefSeq" id="WP_259477582.1">
    <property type="nucleotide sequence ID" value="NZ_BAAAQY010000001.1"/>
</dbReference>
<sequence>MPSTVTVHRAPVLLPVSGPPVADGAVAVRGGVVVAAGAHHEVVSGLETGFEQIEWQGTIAPGLVNAHTHLQYSDMAAVGLGRYDGFEHWSHAFQEAYERPHDWAASAASGAAEALRWGTTALADIVTDPAAGGALHDAGLHGIVYWEVFNWKAGRWDAEGRARVTEALGRIPAPPATGLSPHAVYSLDTDVLHDLVEFAAELGLRQHIHAAEAASEDEFTRTGTGTLAEQWRQYGHADLQLLAGGGSGLGAISYLDRAGALTPSTHLAHGIYVDADDRALLRRRGVTVALCPRSNAVIGLDPPPVAAYLAEGNALAVGTDSLSSSPSLNPLADVAALHLLARAQGYREADLHERLLEAVTLGGARALGLEGSTGHLTPGARADFAVFDTASPDPLDARAELVETGSTPVTATHVDGALLWSSTAGHAKESTHA</sequence>
<accession>A0ABN3D8U4</accession>
<dbReference type="PANTHER" id="PTHR43794:SF11">
    <property type="entry name" value="AMIDOHYDROLASE-RELATED DOMAIN-CONTAINING PROTEIN"/>
    <property type="match status" value="1"/>
</dbReference>
<keyword evidence="1" id="KW-0378">Hydrolase</keyword>
<dbReference type="SUPFAM" id="SSF51556">
    <property type="entry name" value="Metallo-dependent hydrolases"/>
    <property type="match status" value="1"/>
</dbReference>
<proteinExistence type="predicted"/>
<protein>
    <submittedName>
        <fullName evidence="3">Amidohydrolase family protein</fullName>
    </submittedName>
</protein>
<dbReference type="Proteomes" id="UP001500929">
    <property type="component" value="Unassembled WGS sequence"/>
</dbReference>
<dbReference type="PANTHER" id="PTHR43794">
    <property type="entry name" value="AMINOHYDROLASE SSNA-RELATED"/>
    <property type="match status" value="1"/>
</dbReference>
<keyword evidence="4" id="KW-1185">Reference proteome</keyword>
<dbReference type="SUPFAM" id="SSF51338">
    <property type="entry name" value="Composite domain of metallo-dependent hydrolases"/>
    <property type="match status" value="2"/>
</dbReference>
<gene>
    <name evidence="3" type="ORF">GCM10009851_04850</name>
</gene>
<reference evidence="3 4" key="1">
    <citation type="journal article" date="2019" name="Int. J. Syst. Evol. Microbiol.">
        <title>The Global Catalogue of Microorganisms (GCM) 10K type strain sequencing project: providing services to taxonomists for standard genome sequencing and annotation.</title>
        <authorList>
            <consortium name="The Broad Institute Genomics Platform"/>
            <consortium name="The Broad Institute Genome Sequencing Center for Infectious Disease"/>
            <person name="Wu L."/>
            <person name="Ma J."/>
        </authorList>
    </citation>
    <scope>NUCLEOTIDE SEQUENCE [LARGE SCALE GENOMIC DNA]</scope>
    <source>
        <strain evidence="3 4">JCM 16117</strain>
    </source>
</reference>
<dbReference type="InterPro" id="IPR011059">
    <property type="entry name" value="Metal-dep_hydrolase_composite"/>
</dbReference>
<dbReference type="Pfam" id="PF01979">
    <property type="entry name" value="Amidohydro_1"/>
    <property type="match status" value="1"/>
</dbReference>
<feature type="domain" description="Amidohydrolase-related" evidence="2">
    <location>
        <begin position="59"/>
        <end position="416"/>
    </location>
</feature>
<dbReference type="InterPro" id="IPR050287">
    <property type="entry name" value="MTA/SAH_deaminase"/>
</dbReference>
<evidence type="ECO:0000259" key="2">
    <source>
        <dbReference type="Pfam" id="PF01979"/>
    </source>
</evidence>
<evidence type="ECO:0000313" key="3">
    <source>
        <dbReference type="EMBL" id="GAA2224454.1"/>
    </source>
</evidence>
<comment type="caution">
    <text evidence="3">The sequence shown here is derived from an EMBL/GenBank/DDBJ whole genome shotgun (WGS) entry which is preliminary data.</text>
</comment>
<dbReference type="InterPro" id="IPR032466">
    <property type="entry name" value="Metal_Hydrolase"/>
</dbReference>
<organism evidence="3 4">
    <name type="scientific">Herbiconiux moechotypicola</name>
    <dbReference type="NCBI Taxonomy" id="637393"/>
    <lineage>
        <taxon>Bacteria</taxon>
        <taxon>Bacillati</taxon>
        <taxon>Actinomycetota</taxon>
        <taxon>Actinomycetes</taxon>
        <taxon>Micrococcales</taxon>
        <taxon>Microbacteriaceae</taxon>
        <taxon>Herbiconiux</taxon>
    </lineage>
</organism>
<evidence type="ECO:0000256" key="1">
    <source>
        <dbReference type="ARBA" id="ARBA00022801"/>
    </source>
</evidence>
<name>A0ABN3D8U4_9MICO</name>
<evidence type="ECO:0000313" key="4">
    <source>
        <dbReference type="Proteomes" id="UP001500929"/>
    </source>
</evidence>